<dbReference type="RefSeq" id="WP_346094743.1">
    <property type="nucleotide sequence ID" value="NZ_BAAABY010000014.1"/>
</dbReference>
<evidence type="ECO:0000313" key="5">
    <source>
        <dbReference type="Proteomes" id="UP001500909"/>
    </source>
</evidence>
<dbReference type="InterPro" id="IPR000182">
    <property type="entry name" value="GNAT_dom"/>
</dbReference>
<name>A0ABP3JNN7_9ACTN</name>
<dbReference type="InterPro" id="IPR050832">
    <property type="entry name" value="Bact_Acetyltransf"/>
</dbReference>
<organism evidence="4 5">
    <name type="scientific">Streptomyces olivaceiscleroticus</name>
    <dbReference type="NCBI Taxonomy" id="68245"/>
    <lineage>
        <taxon>Bacteria</taxon>
        <taxon>Bacillati</taxon>
        <taxon>Actinomycetota</taxon>
        <taxon>Actinomycetes</taxon>
        <taxon>Kitasatosporales</taxon>
        <taxon>Streptomycetaceae</taxon>
        <taxon>Streptomyces</taxon>
    </lineage>
</organism>
<dbReference type="Gene3D" id="3.40.630.30">
    <property type="match status" value="1"/>
</dbReference>
<keyword evidence="1" id="KW-0808">Transferase</keyword>
<protein>
    <recommendedName>
        <fullName evidence="3">N-acetyltransferase domain-containing protein</fullName>
    </recommendedName>
</protein>
<sequence length="168" mass="17933">MTGDCGTGRAVWTAGAEPVGSAPATAMLRAYLDEVASRWYGRPISGEELDRVVAEDPSDDLAPPGGVFLLARYGSEPGGCAGVRLLSPGTAELKRMYVRPELRGSGGSGVLLTAAQAAARGLGARRIRLDTRLDLVEAVAFYRRSGFAEIPAYNKGPYSQIWFEKRLD</sequence>
<evidence type="ECO:0000256" key="1">
    <source>
        <dbReference type="ARBA" id="ARBA00022679"/>
    </source>
</evidence>
<evidence type="ECO:0000313" key="4">
    <source>
        <dbReference type="EMBL" id="GAA0457216.1"/>
    </source>
</evidence>
<accession>A0ABP3JNN7</accession>
<keyword evidence="2" id="KW-0012">Acyltransferase</keyword>
<dbReference type="InterPro" id="IPR016181">
    <property type="entry name" value="Acyl_CoA_acyltransferase"/>
</dbReference>
<gene>
    <name evidence="4" type="ORF">GCM10010361_21560</name>
</gene>
<dbReference type="PANTHER" id="PTHR43877">
    <property type="entry name" value="AMINOALKYLPHOSPHONATE N-ACETYLTRANSFERASE-RELATED-RELATED"/>
    <property type="match status" value="1"/>
</dbReference>
<evidence type="ECO:0000259" key="3">
    <source>
        <dbReference type="PROSITE" id="PS51186"/>
    </source>
</evidence>
<dbReference type="Pfam" id="PF00583">
    <property type="entry name" value="Acetyltransf_1"/>
    <property type="match status" value="1"/>
</dbReference>
<dbReference type="PANTHER" id="PTHR43877:SF2">
    <property type="entry name" value="AMINOALKYLPHOSPHONATE N-ACETYLTRANSFERASE-RELATED"/>
    <property type="match status" value="1"/>
</dbReference>
<dbReference type="CDD" id="cd04301">
    <property type="entry name" value="NAT_SF"/>
    <property type="match status" value="1"/>
</dbReference>
<feature type="domain" description="N-acetyltransferase" evidence="3">
    <location>
        <begin position="26"/>
        <end position="168"/>
    </location>
</feature>
<dbReference type="PROSITE" id="PS51186">
    <property type="entry name" value="GNAT"/>
    <property type="match status" value="1"/>
</dbReference>
<keyword evidence="5" id="KW-1185">Reference proteome</keyword>
<proteinExistence type="predicted"/>
<comment type="caution">
    <text evidence="4">The sequence shown here is derived from an EMBL/GenBank/DDBJ whole genome shotgun (WGS) entry which is preliminary data.</text>
</comment>
<dbReference type="SUPFAM" id="SSF55729">
    <property type="entry name" value="Acyl-CoA N-acyltransferases (Nat)"/>
    <property type="match status" value="1"/>
</dbReference>
<reference evidence="5" key="1">
    <citation type="journal article" date="2019" name="Int. J. Syst. Evol. Microbiol.">
        <title>The Global Catalogue of Microorganisms (GCM) 10K type strain sequencing project: providing services to taxonomists for standard genome sequencing and annotation.</title>
        <authorList>
            <consortium name="The Broad Institute Genomics Platform"/>
            <consortium name="The Broad Institute Genome Sequencing Center for Infectious Disease"/>
            <person name="Wu L."/>
            <person name="Ma J."/>
        </authorList>
    </citation>
    <scope>NUCLEOTIDE SEQUENCE [LARGE SCALE GENOMIC DNA]</scope>
    <source>
        <strain evidence="5">JCM 4805</strain>
    </source>
</reference>
<dbReference type="EMBL" id="BAAABY010000014">
    <property type="protein sequence ID" value="GAA0457216.1"/>
    <property type="molecule type" value="Genomic_DNA"/>
</dbReference>
<evidence type="ECO:0000256" key="2">
    <source>
        <dbReference type="ARBA" id="ARBA00023315"/>
    </source>
</evidence>
<dbReference type="Proteomes" id="UP001500909">
    <property type="component" value="Unassembled WGS sequence"/>
</dbReference>